<dbReference type="InterPro" id="IPR002789">
    <property type="entry name" value="HerA_central"/>
</dbReference>
<feature type="domain" description="Helicase HerA central" evidence="1">
    <location>
        <begin position="254"/>
        <end position="479"/>
    </location>
</feature>
<dbReference type="InterPro" id="IPR051162">
    <property type="entry name" value="T4SS_component"/>
</dbReference>
<dbReference type="SUPFAM" id="SSF52540">
    <property type="entry name" value="P-loop containing nucleoside triphosphate hydrolases"/>
    <property type="match status" value="1"/>
</dbReference>
<sequence length="816" mass="92135">MMFQKLKQLKINVMHRRSKAVRITDEKRYWNQICRQIAPTTIEELSTNLIINNNEIVVTIVLGVPPIESNATDGFPKRISDRLTDQFQELKLTNCTLAISSTLIPIPPHTATDMVEHAVFYNLSAQETAQQNNPRSRIPRKLRLDEEALEGAIKELHDREQNLFFGSYILTIHAPTSEDLRGALGEIIQVIESNRLLYEIPDYRHMQTFLASLPTPTVAEHTLVNPMSSLAAKLLCTRSPDSRMDEQGLWLGKDMKTSNDVIVDLNALVAKHFLFIGSTGGGKTYTFLLWLMRMKDMLGMRVIYTTPKSDPGTQYTSCAEYYGDEGSIIDVGRGKYNINPLQIIIDATTMTTTDDYIRAYDNHKDLLESFFRVLYGTELTANMEAHLDVSLNIVYKSKGIKRDIPSTWENADWPNMIDLRSIWESEASDNVSAKALHAKTHKFGEEGAWNYVNKPTDINLSADFIIIDFSGTPSGLQDAMNVLITGILSTRFRNDSAKETFICIDEGRVYLKNPRLAEFIMTAITQGRSAGVWLGLATQQPADLTKYGMEDELKSNMQGYVVFGHKMNRDTIDHVSNFFKLSKHDEDDLMSCGVGEGLLIIGDQVIPTKFEPTTKENEIIKGKYKQEITVIDSVIVDNSDLYDIAMSNGLYADSWISIDSSDIMADNGFIAKQVQNPVGKGQTKVWIDSNILDNGMIANQTIDHYSTVMLIAGYLVEHGFDVEINHFDDVDIFATKNNHNISIEYEMPRSHTAAQLLEKRDNSINTHGNVIFVMTSENEKFVKKTLGNDICFKRGNELVTYLDNRITEIQVDNMTR</sequence>
<evidence type="ECO:0000313" key="2">
    <source>
        <dbReference type="EMBL" id="QJB03481.1"/>
    </source>
</evidence>
<dbReference type="InterPro" id="IPR027417">
    <property type="entry name" value="P-loop_NTPase"/>
</dbReference>
<dbReference type="Pfam" id="PF01935">
    <property type="entry name" value="DUF87"/>
    <property type="match status" value="1"/>
</dbReference>
<accession>A0A6M3M6M3</accession>
<evidence type="ECO:0000259" key="1">
    <source>
        <dbReference type="Pfam" id="PF01935"/>
    </source>
</evidence>
<organism evidence="2">
    <name type="scientific">viral metagenome</name>
    <dbReference type="NCBI Taxonomy" id="1070528"/>
    <lineage>
        <taxon>unclassified sequences</taxon>
        <taxon>metagenomes</taxon>
        <taxon>organismal metagenomes</taxon>
    </lineage>
</organism>
<reference evidence="2" key="1">
    <citation type="submission" date="2020-03" db="EMBL/GenBank/DDBJ databases">
        <title>The deep terrestrial virosphere.</title>
        <authorList>
            <person name="Holmfeldt K."/>
            <person name="Nilsson E."/>
            <person name="Simone D."/>
            <person name="Lopez-Fernandez M."/>
            <person name="Wu X."/>
            <person name="de Brujin I."/>
            <person name="Lundin D."/>
            <person name="Andersson A."/>
            <person name="Bertilsson S."/>
            <person name="Dopson M."/>
        </authorList>
    </citation>
    <scope>NUCLEOTIDE SEQUENCE</scope>
    <source>
        <strain evidence="2">MM171B00686</strain>
    </source>
</reference>
<dbReference type="PANTHER" id="PTHR30121">
    <property type="entry name" value="UNCHARACTERIZED PROTEIN YJGR-RELATED"/>
    <property type="match status" value="1"/>
</dbReference>
<dbReference type="Gene3D" id="3.40.50.300">
    <property type="entry name" value="P-loop containing nucleotide triphosphate hydrolases"/>
    <property type="match status" value="2"/>
</dbReference>
<gene>
    <name evidence="2" type="ORF">MM171B00686_0006</name>
</gene>
<dbReference type="AlphaFoldDB" id="A0A6M3M6M3"/>
<proteinExistence type="predicted"/>
<name>A0A6M3M6M3_9ZZZZ</name>
<dbReference type="PANTHER" id="PTHR30121:SF6">
    <property type="entry name" value="SLR6007 PROTEIN"/>
    <property type="match status" value="1"/>
</dbReference>
<protein>
    <submittedName>
        <fullName evidence="2">Putative ATPase domain containing protein</fullName>
    </submittedName>
</protein>
<dbReference type="EMBL" id="MT143848">
    <property type="protein sequence ID" value="QJB03481.1"/>
    <property type="molecule type" value="Genomic_DNA"/>
</dbReference>